<gene>
    <name evidence="27" type="ORF">WM40_15780</name>
</gene>
<dbReference type="GO" id="GO:0005344">
    <property type="term" value="F:oxygen carrier activity"/>
    <property type="evidence" value="ECO:0007669"/>
    <property type="project" value="UniProtKB-KW"/>
</dbReference>
<reference evidence="27 28" key="1">
    <citation type="submission" date="2015-03" db="EMBL/GenBank/DDBJ databases">
        <title>Draft Genome Sequence of Burkholderia andropogonis type strain ICMP2807, isolated from Sorghum bicolor.</title>
        <authorList>
            <person name="Lopes-Santos L."/>
            <person name="Castro D.B."/>
            <person name="Ottoboni L.M."/>
            <person name="Park D."/>
            <person name="Weirc B.S."/>
            <person name="Destefano S.A."/>
        </authorList>
    </citation>
    <scope>NUCLEOTIDE SEQUENCE [LARGE SCALE GENOMIC DNA]</scope>
    <source>
        <strain evidence="27 28">ICMP2807</strain>
    </source>
</reference>
<dbReference type="GO" id="GO:0046872">
    <property type="term" value="F:metal ion binding"/>
    <property type="evidence" value="ECO:0007669"/>
    <property type="project" value="UniProtKB-KW"/>
</dbReference>
<evidence type="ECO:0000256" key="11">
    <source>
        <dbReference type="ARBA" id="ARBA00022630"/>
    </source>
</evidence>
<dbReference type="GO" id="GO:0071949">
    <property type="term" value="F:FAD binding"/>
    <property type="evidence" value="ECO:0007669"/>
    <property type="project" value="TreeGrafter"/>
</dbReference>
<evidence type="ECO:0000256" key="12">
    <source>
        <dbReference type="ARBA" id="ARBA00022723"/>
    </source>
</evidence>
<proteinExistence type="inferred from homology"/>
<keyword evidence="17" id="KW-0520">NAD</keyword>
<dbReference type="SUPFAM" id="SSF52343">
    <property type="entry name" value="Ferredoxin reductase-like, C-terminal NADP-linked domain"/>
    <property type="match status" value="1"/>
</dbReference>
<dbReference type="PRINTS" id="PR00409">
    <property type="entry name" value="PHDIOXRDTASE"/>
</dbReference>
<dbReference type="PROSITE" id="PS51384">
    <property type="entry name" value="FAD_FR"/>
    <property type="match status" value="1"/>
</dbReference>
<evidence type="ECO:0000256" key="1">
    <source>
        <dbReference type="ARBA" id="ARBA00001970"/>
    </source>
</evidence>
<name>A0A0F5JYN2_9BURK</name>
<evidence type="ECO:0000256" key="18">
    <source>
        <dbReference type="ARBA" id="ARBA00025094"/>
    </source>
</evidence>
<evidence type="ECO:0000256" key="3">
    <source>
        <dbReference type="ARBA" id="ARBA00006401"/>
    </source>
</evidence>
<dbReference type="PROSITE" id="PS01033">
    <property type="entry name" value="GLOBIN"/>
    <property type="match status" value="1"/>
</dbReference>
<evidence type="ECO:0000313" key="27">
    <source>
        <dbReference type="EMBL" id="KKB62785.1"/>
    </source>
</evidence>
<dbReference type="GO" id="GO:0019825">
    <property type="term" value="F:oxygen binding"/>
    <property type="evidence" value="ECO:0007669"/>
    <property type="project" value="InterPro"/>
</dbReference>
<evidence type="ECO:0000256" key="15">
    <source>
        <dbReference type="ARBA" id="ARBA00023002"/>
    </source>
</evidence>
<organism evidence="27 28">
    <name type="scientific">Robbsia andropogonis</name>
    <dbReference type="NCBI Taxonomy" id="28092"/>
    <lineage>
        <taxon>Bacteria</taxon>
        <taxon>Pseudomonadati</taxon>
        <taxon>Pseudomonadota</taxon>
        <taxon>Betaproteobacteria</taxon>
        <taxon>Burkholderiales</taxon>
        <taxon>Burkholderiaceae</taxon>
        <taxon>Robbsia</taxon>
    </lineage>
</organism>
<sequence length="391" mass="42856">MLTPDQRDIVKATVPLLETGGETLTRHFYEMLLREHPDVRPFFNQANQVDGAQQRALARGVLMYARHIDNLEALGPLVSQVINKHVSLQILPAHYPIVGACLLRSIREVLGAEVATDAVLDAWRVAYGQLADVLIQAEEARYHANDTAPGGWRGARRFVISKKVPESSEITSFHLTPDDGLPVLVHAPGQYIGLVLDIEGQSHRRNYSLSAAADGRQLRISVKRQAGGIVSTHLHEHMQVGDVLNVFPPSGEFVLRDAARPLVLLTAGVGITPAIAMLQAAPADREVIFIHCARNGAVQAFDAWIREHGAGRSNFRYHVCLSDPADCDKADARGMLDLDKLAGWLPASRDIDVYFLGPVPFMAMVKRHLTVLGVPESQAFFEFFGPAAQLA</sequence>
<dbReference type="InterPro" id="IPR012292">
    <property type="entry name" value="Globin/Proto"/>
</dbReference>
<evidence type="ECO:0000256" key="16">
    <source>
        <dbReference type="ARBA" id="ARBA00023004"/>
    </source>
</evidence>
<evidence type="ECO:0000256" key="19">
    <source>
        <dbReference type="ARBA" id="ARBA00030024"/>
    </source>
</evidence>
<keyword evidence="12" id="KW-0479">Metal-binding</keyword>
<dbReference type="InterPro" id="IPR017938">
    <property type="entry name" value="Riboflavin_synthase-like_b-brl"/>
</dbReference>
<keyword evidence="10 24" id="KW-0561">Oxygen transport</keyword>
<keyword evidence="14" id="KW-0521">NADP</keyword>
<dbReference type="InterPro" id="IPR009050">
    <property type="entry name" value="Globin-like_sf"/>
</dbReference>
<dbReference type="GO" id="GO:0008941">
    <property type="term" value="F:nitric oxide dioxygenase NAD(P)H activity"/>
    <property type="evidence" value="ECO:0007669"/>
    <property type="project" value="UniProtKB-EC"/>
</dbReference>
<dbReference type="InterPro" id="IPR008333">
    <property type="entry name" value="Cbr1-like_FAD-bd_dom"/>
</dbReference>
<dbReference type="FunFam" id="1.10.490.10:FF:000003">
    <property type="entry name" value="Flavohemoprotein"/>
    <property type="match status" value="1"/>
</dbReference>
<dbReference type="OrthoDB" id="9801223at2"/>
<evidence type="ECO:0000256" key="2">
    <source>
        <dbReference type="ARBA" id="ARBA00001974"/>
    </source>
</evidence>
<dbReference type="RefSeq" id="WP_046153358.1">
    <property type="nucleotide sequence ID" value="NZ_CADFGU010000012.1"/>
</dbReference>
<dbReference type="GO" id="GO:0046210">
    <property type="term" value="P:nitric oxide catabolic process"/>
    <property type="evidence" value="ECO:0007669"/>
    <property type="project" value="TreeGrafter"/>
</dbReference>
<evidence type="ECO:0000313" key="28">
    <source>
        <dbReference type="Proteomes" id="UP000033618"/>
    </source>
</evidence>
<dbReference type="GO" id="GO:0020037">
    <property type="term" value="F:heme binding"/>
    <property type="evidence" value="ECO:0007669"/>
    <property type="project" value="InterPro"/>
</dbReference>
<feature type="domain" description="Globin" evidence="25">
    <location>
        <begin position="1"/>
        <end position="139"/>
    </location>
</feature>
<comment type="catalytic activity">
    <reaction evidence="22">
        <text>2 nitric oxide + NADH + 2 O2 = 2 nitrate + NAD(+) + H(+)</text>
        <dbReference type="Rhea" id="RHEA:19469"/>
        <dbReference type="ChEBI" id="CHEBI:15378"/>
        <dbReference type="ChEBI" id="CHEBI:15379"/>
        <dbReference type="ChEBI" id="CHEBI:16480"/>
        <dbReference type="ChEBI" id="CHEBI:17632"/>
        <dbReference type="ChEBI" id="CHEBI:57540"/>
        <dbReference type="ChEBI" id="CHEBI:57945"/>
        <dbReference type="EC" id="1.14.12.17"/>
    </reaction>
</comment>
<comment type="cofactor">
    <cofactor evidence="2">
        <name>FAD</name>
        <dbReference type="ChEBI" id="CHEBI:57692"/>
    </cofactor>
</comment>
<evidence type="ECO:0000256" key="8">
    <source>
        <dbReference type="ARBA" id="ARBA00022575"/>
    </source>
</evidence>
<comment type="similarity">
    <text evidence="4">Belongs to the globin family. Two-domain flavohemoproteins subfamily.</text>
</comment>
<comment type="catalytic activity">
    <reaction evidence="23">
        <text>2 nitric oxide + NADPH + 2 O2 = 2 nitrate + NADP(+) + H(+)</text>
        <dbReference type="Rhea" id="RHEA:19465"/>
        <dbReference type="ChEBI" id="CHEBI:15378"/>
        <dbReference type="ChEBI" id="CHEBI:15379"/>
        <dbReference type="ChEBI" id="CHEBI:16480"/>
        <dbReference type="ChEBI" id="CHEBI:17632"/>
        <dbReference type="ChEBI" id="CHEBI:57783"/>
        <dbReference type="ChEBI" id="CHEBI:58349"/>
        <dbReference type="EC" id="1.14.12.17"/>
    </reaction>
</comment>
<evidence type="ECO:0000256" key="9">
    <source>
        <dbReference type="ARBA" id="ARBA00022617"/>
    </source>
</evidence>
<dbReference type="InterPro" id="IPR001433">
    <property type="entry name" value="OxRdtase_FAD/NAD-bd"/>
</dbReference>
<dbReference type="SUPFAM" id="SSF46458">
    <property type="entry name" value="Globin-like"/>
    <property type="match status" value="1"/>
</dbReference>
<dbReference type="Gene3D" id="3.40.50.80">
    <property type="entry name" value="Nucleotide-binding domain of ferredoxin-NADP reductase (FNR) module"/>
    <property type="match status" value="1"/>
</dbReference>
<dbReference type="Proteomes" id="UP000033618">
    <property type="component" value="Unassembled WGS sequence"/>
</dbReference>
<dbReference type="Gene3D" id="2.40.30.10">
    <property type="entry name" value="Translation factors"/>
    <property type="match status" value="1"/>
</dbReference>
<evidence type="ECO:0000256" key="14">
    <source>
        <dbReference type="ARBA" id="ARBA00022857"/>
    </source>
</evidence>
<evidence type="ECO:0000256" key="6">
    <source>
        <dbReference type="ARBA" id="ARBA00014637"/>
    </source>
</evidence>
<comment type="function">
    <text evidence="18">Is involved in NO detoxification in an aerobic process, termed nitric oxide dioxygenase (NOD) reaction that utilizes O(2) and NAD(P)H to convert NO to nitrate, which protects the bacterium from various noxious nitrogen compounds. Therefore, plays a central role in the inducible response to nitrosative stress.</text>
</comment>
<keyword evidence="15" id="KW-0560">Oxidoreductase</keyword>
<keyword evidence="9 24" id="KW-0349">Heme</keyword>
<dbReference type="GO" id="GO:0009636">
    <property type="term" value="P:response to toxic substance"/>
    <property type="evidence" value="ECO:0007669"/>
    <property type="project" value="UniProtKB-KW"/>
</dbReference>
<evidence type="ECO:0000259" key="25">
    <source>
        <dbReference type="PROSITE" id="PS01033"/>
    </source>
</evidence>
<evidence type="ECO:0000259" key="26">
    <source>
        <dbReference type="PROSITE" id="PS51384"/>
    </source>
</evidence>
<dbReference type="PANTHER" id="PTHR43396:SF3">
    <property type="entry name" value="FLAVOHEMOPROTEIN"/>
    <property type="match status" value="1"/>
</dbReference>
<dbReference type="InterPro" id="IPR017927">
    <property type="entry name" value="FAD-bd_FR_type"/>
</dbReference>
<keyword evidence="13" id="KW-0274">FAD</keyword>
<keyword evidence="8" id="KW-0216">Detoxification</keyword>
<comment type="cofactor">
    <cofactor evidence="1">
        <name>heme b</name>
        <dbReference type="ChEBI" id="CHEBI:60344"/>
    </cofactor>
</comment>
<evidence type="ECO:0000256" key="20">
    <source>
        <dbReference type="ARBA" id="ARBA00030929"/>
    </source>
</evidence>
<dbReference type="STRING" id="28092.WM40_15780"/>
<evidence type="ECO:0000256" key="4">
    <source>
        <dbReference type="ARBA" id="ARBA00008414"/>
    </source>
</evidence>
<feature type="domain" description="FAD-binding FR-type" evidence="26">
    <location>
        <begin position="153"/>
        <end position="256"/>
    </location>
</feature>
<keyword evidence="11" id="KW-0285">Flavoprotein</keyword>
<dbReference type="FunFam" id="2.40.30.10:FF:000034">
    <property type="entry name" value="Flavohemoprotein"/>
    <property type="match status" value="1"/>
</dbReference>
<evidence type="ECO:0000256" key="7">
    <source>
        <dbReference type="ARBA" id="ARBA00022448"/>
    </source>
</evidence>
<evidence type="ECO:0000256" key="21">
    <source>
        <dbReference type="ARBA" id="ARBA00033187"/>
    </source>
</evidence>
<evidence type="ECO:0000256" key="22">
    <source>
        <dbReference type="ARBA" id="ARBA00048649"/>
    </source>
</evidence>
<protein>
    <recommendedName>
        <fullName evidence="6">Flavohemoprotein</fullName>
        <ecNumber evidence="5">1.14.12.17</ecNumber>
    </recommendedName>
    <alternativeName>
        <fullName evidence="20">Flavohemoglobin</fullName>
    </alternativeName>
    <alternativeName>
        <fullName evidence="19">Hemoglobin-like protein</fullName>
    </alternativeName>
    <alternativeName>
        <fullName evidence="21">Nitric oxide dioxygenase</fullName>
    </alternativeName>
</protein>
<dbReference type="EC" id="1.14.12.17" evidence="5"/>
<evidence type="ECO:0000256" key="5">
    <source>
        <dbReference type="ARBA" id="ARBA00012229"/>
    </source>
</evidence>
<accession>A0A0F5JYN2</accession>
<evidence type="ECO:0000256" key="10">
    <source>
        <dbReference type="ARBA" id="ARBA00022621"/>
    </source>
</evidence>
<dbReference type="AlphaFoldDB" id="A0A0F5JYN2"/>
<dbReference type="Pfam" id="PF00175">
    <property type="entry name" value="NAD_binding_1"/>
    <property type="match status" value="1"/>
</dbReference>
<dbReference type="Pfam" id="PF00042">
    <property type="entry name" value="Globin"/>
    <property type="match status" value="1"/>
</dbReference>
<dbReference type="NCBIfam" id="NF009805">
    <property type="entry name" value="PRK13289.1"/>
    <property type="match status" value="1"/>
</dbReference>
<comment type="caution">
    <text evidence="27">The sequence shown here is derived from an EMBL/GenBank/DDBJ whole genome shotgun (WGS) entry which is preliminary data.</text>
</comment>
<dbReference type="Gene3D" id="1.10.490.10">
    <property type="entry name" value="Globins"/>
    <property type="match status" value="1"/>
</dbReference>
<dbReference type="InterPro" id="IPR000971">
    <property type="entry name" value="Globin"/>
</dbReference>
<evidence type="ECO:0000256" key="24">
    <source>
        <dbReference type="RuleBase" id="RU000356"/>
    </source>
</evidence>
<keyword evidence="28" id="KW-1185">Reference proteome</keyword>
<dbReference type="PATRIC" id="fig|28092.6.peg.3721"/>
<keyword evidence="16" id="KW-0408">Iron</keyword>
<dbReference type="GO" id="GO:0071500">
    <property type="term" value="P:cellular response to nitrosative stress"/>
    <property type="evidence" value="ECO:0007669"/>
    <property type="project" value="TreeGrafter"/>
</dbReference>
<comment type="similarity">
    <text evidence="3">In the C-terminal section; belongs to the flavoprotein pyridine nucleotide cytochrome reductase family.</text>
</comment>
<evidence type="ECO:0000256" key="17">
    <source>
        <dbReference type="ARBA" id="ARBA00023027"/>
    </source>
</evidence>
<dbReference type="PANTHER" id="PTHR43396">
    <property type="entry name" value="FLAVOHEMOPROTEIN"/>
    <property type="match status" value="1"/>
</dbReference>
<evidence type="ECO:0000256" key="23">
    <source>
        <dbReference type="ARBA" id="ARBA00049433"/>
    </source>
</evidence>
<dbReference type="EMBL" id="LAQU01000016">
    <property type="protein sequence ID" value="KKB62785.1"/>
    <property type="molecule type" value="Genomic_DNA"/>
</dbReference>
<keyword evidence="7 24" id="KW-0813">Transport</keyword>
<dbReference type="CDD" id="cd06184">
    <property type="entry name" value="flavohem_like_fad_nad_binding"/>
    <property type="match status" value="1"/>
</dbReference>
<dbReference type="InterPro" id="IPR039261">
    <property type="entry name" value="FNR_nucleotide-bd"/>
</dbReference>
<dbReference type="Pfam" id="PF00970">
    <property type="entry name" value="FAD_binding_6"/>
    <property type="match status" value="1"/>
</dbReference>
<dbReference type="SUPFAM" id="SSF63380">
    <property type="entry name" value="Riboflavin synthase domain-like"/>
    <property type="match status" value="1"/>
</dbReference>
<evidence type="ECO:0000256" key="13">
    <source>
        <dbReference type="ARBA" id="ARBA00022827"/>
    </source>
</evidence>